<dbReference type="GO" id="GO:0008168">
    <property type="term" value="F:methyltransferase activity"/>
    <property type="evidence" value="ECO:0007669"/>
    <property type="project" value="UniProtKB-KW"/>
</dbReference>
<dbReference type="SUPFAM" id="SSF53335">
    <property type="entry name" value="S-adenosyl-L-methionine-dependent methyltransferases"/>
    <property type="match status" value="1"/>
</dbReference>
<comment type="similarity">
    <text evidence="3">Belongs to the methyltransferase superfamily. Arsenite methyltransferase family.</text>
</comment>
<dbReference type="Gene3D" id="3.40.50.150">
    <property type="entry name" value="Vaccinia Virus protein VP39"/>
    <property type="match status" value="1"/>
</dbReference>
<evidence type="ECO:0000313" key="10">
    <source>
        <dbReference type="EMBL" id="BDQ33734.1"/>
    </source>
</evidence>
<protein>
    <recommendedName>
        <fullName evidence="5">Arsenite methyltransferase</fullName>
        <ecNumber evidence="4">2.1.1.137</ecNumber>
    </recommendedName>
</protein>
<dbReference type="EC" id="2.1.1.137" evidence="4"/>
<keyword evidence="2" id="KW-0949">S-adenosyl-L-methionine</keyword>
<dbReference type="GO" id="GO:0032259">
    <property type="term" value="P:methylation"/>
    <property type="evidence" value="ECO:0007669"/>
    <property type="project" value="UniProtKB-KW"/>
</dbReference>
<comment type="catalytic activity">
    <reaction evidence="6">
        <text>arsenic triglutathione + [thioredoxin]-dithiol + S-adenosyl-L-methionine + 2 H2O = methylarsonous acid + [thioredoxin]-disulfide + 3 glutathione + S-adenosyl-L-homocysteine + H(+)</text>
        <dbReference type="Rhea" id="RHEA:69460"/>
        <dbReference type="Rhea" id="RHEA-COMP:10698"/>
        <dbReference type="Rhea" id="RHEA-COMP:10700"/>
        <dbReference type="ChEBI" id="CHEBI:15377"/>
        <dbReference type="ChEBI" id="CHEBI:15378"/>
        <dbReference type="ChEBI" id="CHEBI:17826"/>
        <dbReference type="ChEBI" id="CHEBI:29950"/>
        <dbReference type="ChEBI" id="CHEBI:50058"/>
        <dbReference type="ChEBI" id="CHEBI:57856"/>
        <dbReference type="ChEBI" id="CHEBI:57925"/>
        <dbReference type="ChEBI" id="CHEBI:59789"/>
        <dbReference type="ChEBI" id="CHEBI:183640"/>
        <dbReference type="EC" id="2.1.1.137"/>
    </reaction>
</comment>
<feature type="domain" description="Methyltransferase" evidence="9">
    <location>
        <begin position="42"/>
        <end position="154"/>
    </location>
</feature>
<keyword evidence="1" id="KW-0808">Transferase</keyword>
<evidence type="ECO:0000256" key="7">
    <source>
        <dbReference type="ARBA" id="ARBA00047943"/>
    </source>
</evidence>
<evidence type="ECO:0000256" key="3">
    <source>
        <dbReference type="ARBA" id="ARBA00034487"/>
    </source>
</evidence>
<evidence type="ECO:0000256" key="8">
    <source>
        <dbReference type="ARBA" id="ARBA00048428"/>
    </source>
</evidence>
<keyword evidence="10" id="KW-0489">Methyltransferase</keyword>
<evidence type="ECO:0000313" key="11">
    <source>
        <dbReference type="Proteomes" id="UP001061361"/>
    </source>
</evidence>
<organism evidence="10 11">
    <name type="scientific">Pseudodesulfovibrio portus</name>
    <dbReference type="NCBI Taxonomy" id="231439"/>
    <lineage>
        <taxon>Bacteria</taxon>
        <taxon>Pseudomonadati</taxon>
        <taxon>Thermodesulfobacteriota</taxon>
        <taxon>Desulfovibrionia</taxon>
        <taxon>Desulfovibrionales</taxon>
        <taxon>Desulfovibrionaceae</taxon>
    </lineage>
</organism>
<evidence type="ECO:0000256" key="1">
    <source>
        <dbReference type="ARBA" id="ARBA00022679"/>
    </source>
</evidence>
<dbReference type="InterPro" id="IPR029063">
    <property type="entry name" value="SAM-dependent_MTases_sf"/>
</dbReference>
<keyword evidence="11" id="KW-1185">Reference proteome</keyword>
<dbReference type="EMBL" id="AP026708">
    <property type="protein sequence ID" value="BDQ33734.1"/>
    <property type="molecule type" value="Genomic_DNA"/>
</dbReference>
<proteinExistence type="inferred from homology"/>
<evidence type="ECO:0000256" key="6">
    <source>
        <dbReference type="ARBA" id="ARBA00047941"/>
    </source>
</evidence>
<comment type="catalytic activity">
    <reaction evidence="7">
        <text>arsenic triglutathione + 2 [thioredoxin]-dithiol + 2 S-adenosyl-L-methionine + H2O = dimethylarsinous acid + 2 [thioredoxin]-disulfide + 3 glutathione + 2 S-adenosyl-L-homocysteine + 2 H(+)</text>
        <dbReference type="Rhea" id="RHEA:69464"/>
        <dbReference type="Rhea" id="RHEA-COMP:10698"/>
        <dbReference type="Rhea" id="RHEA-COMP:10700"/>
        <dbReference type="ChEBI" id="CHEBI:15377"/>
        <dbReference type="ChEBI" id="CHEBI:15378"/>
        <dbReference type="ChEBI" id="CHEBI:23808"/>
        <dbReference type="ChEBI" id="CHEBI:29950"/>
        <dbReference type="ChEBI" id="CHEBI:50058"/>
        <dbReference type="ChEBI" id="CHEBI:57856"/>
        <dbReference type="ChEBI" id="CHEBI:57925"/>
        <dbReference type="ChEBI" id="CHEBI:59789"/>
        <dbReference type="ChEBI" id="CHEBI:183640"/>
        <dbReference type="EC" id="2.1.1.137"/>
    </reaction>
</comment>
<dbReference type="RefSeq" id="WP_264983792.1">
    <property type="nucleotide sequence ID" value="NZ_AP026708.1"/>
</dbReference>
<reference evidence="10" key="1">
    <citation type="submission" date="2022-08" db="EMBL/GenBank/DDBJ databases">
        <title>Genome Sequence of the sulphate-reducing bacterium, Pseudodesulfovibrio portus JCM14722.</title>
        <authorList>
            <person name="Kondo R."/>
            <person name="Kataoka T."/>
        </authorList>
    </citation>
    <scope>NUCLEOTIDE SEQUENCE</scope>
    <source>
        <strain evidence="10">JCM 14722</strain>
    </source>
</reference>
<dbReference type="InterPro" id="IPR026669">
    <property type="entry name" value="Arsenite_MeTrfase-like"/>
</dbReference>
<dbReference type="PANTHER" id="PTHR43675:SF8">
    <property type="entry name" value="ARSENITE METHYLTRANSFERASE"/>
    <property type="match status" value="1"/>
</dbReference>
<dbReference type="Proteomes" id="UP001061361">
    <property type="component" value="Chromosome"/>
</dbReference>
<gene>
    <name evidence="10" type="ORF">JCM14722_12760</name>
</gene>
<evidence type="ECO:0000256" key="4">
    <source>
        <dbReference type="ARBA" id="ARBA00034521"/>
    </source>
</evidence>
<evidence type="ECO:0000259" key="9">
    <source>
        <dbReference type="Pfam" id="PF13847"/>
    </source>
</evidence>
<name>A0ABM8AQY0_9BACT</name>
<dbReference type="InterPro" id="IPR025714">
    <property type="entry name" value="Methyltranfer_dom"/>
</dbReference>
<dbReference type="CDD" id="cd02440">
    <property type="entry name" value="AdoMet_MTases"/>
    <property type="match status" value="1"/>
</dbReference>
<evidence type="ECO:0000256" key="2">
    <source>
        <dbReference type="ARBA" id="ARBA00022691"/>
    </source>
</evidence>
<comment type="catalytic activity">
    <reaction evidence="8">
        <text>arsenic triglutathione + 3 [thioredoxin]-dithiol + 3 S-adenosyl-L-methionine = trimethylarsine + 3 [thioredoxin]-disulfide + 3 glutathione + 3 S-adenosyl-L-homocysteine + 3 H(+)</text>
        <dbReference type="Rhea" id="RHEA:69432"/>
        <dbReference type="Rhea" id="RHEA-COMP:10698"/>
        <dbReference type="Rhea" id="RHEA-COMP:10700"/>
        <dbReference type="ChEBI" id="CHEBI:15378"/>
        <dbReference type="ChEBI" id="CHEBI:27130"/>
        <dbReference type="ChEBI" id="CHEBI:29950"/>
        <dbReference type="ChEBI" id="CHEBI:50058"/>
        <dbReference type="ChEBI" id="CHEBI:57856"/>
        <dbReference type="ChEBI" id="CHEBI:57925"/>
        <dbReference type="ChEBI" id="CHEBI:59789"/>
        <dbReference type="ChEBI" id="CHEBI:183640"/>
        <dbReference type="EC" id="2.1.1.137"/>
    </reaction>
</comment>
<evidence type="ECO:0000256" key="5">
    <source>
        <dbReference type="ARBA" id="ARBA00034545"/>
    </source>
</evidence>
<dbReference type="Pfam" id="PF13847">
    <property type="entry name" value="Methyltransf_31"/>
    <property type="match status" value="1"/>
</dbReference>
<dbReference type="PANTHER" id="PTHR43675">
    <property type="entry name" value="ARSENITE METHYLTRANSFERASE"/>
    <property type="match status" value="1"/>
</dbReference>
<sequence>MLHAYKEQGDHIMSWHRQWTLNNPVRALIQPPRKMFKGLVEPGMTVADTGCGTGFFSLALARLVGPSGKVIAVDLQAEALALLEEKADELGLADIIETWKCDAGDLGRLPEVDFGLSAYMAHETPDIDAYFRRMAQCVKPGGKLLLAEPRFHVSRSHFDNELAAAARTGFVHTGTPAIRLSHAAVLERA</sequence>
<accession>A0ABM8AQY0</accession>